<organism evidence="2">
    <name type="scientific">Arion vulgaris</name>
    <dbReference type="NCBI Taxonomy" id="1028688"/>
    <lineage>
        <taxon>Eukaryota</taxon>
        <taxon>Metazoa</taxon>
        <taxon>Spiralia</taxon>
        <taxon>Lophotrochozoa</taxon>
        <taxon>Mollusca</taxon>
        <taxon>Gastropoda</taxon>
        <taxon>Heterobranchia</taxon>
        <taxon>Euthyneura</taxon>
        <taxon>Panpulmonata</taxon>
        <taxon>Eupulmonata</taxon>
        <taxon>Stylommatophora</taxon>
        <taxon>Helicina</taxon>
        <taxon>Arionoidea</taxon>
        <taxon>Arionidae</taxon>
        <taxon>Arion</taxon>
    </lineage>
</organism>
<sequence>LIPDINLLKTGECDKNKKQNSGSFDSPESGVRRGEVFELCDEYDNEESDLKTNVRHSNISSHLSGHPNESFENNVLDNSLCSRQEDVRLVLNSTSSSLDSFERSSDKGNNLDTSTYRRKKYDSS</sequence>
<accession>A0A0B6ZA64</accession>
<proteinExistence type="predicted"/>
<feature type="non-terminal residue" evidence="2">
    <location>
        <position position="1"/>
    </location>
</feature>
<feature type="region of interest" description="Disordered" evidence="1">
    <location>
        <begin position="94"/>
        <end position="124"/>
    </location>
</feature>
<evidence type="ECO:0000256" key="1">
    <source>
        <dbReference type="SAM" id="MobiDB-lite"/>
    </source>
</evidence>
<reference evidence="2" key="1">
    <citation type="submission" date="2014-12" db="EMBL/GenBank/DDBJ databases">
        <title>Insight into the proteome of Arion vulgaris.</title>
        <authorList>
            <person name="Aradska J."/>
            <person name="Bulat T."/>
            <person name="Smidak R."/>
            <person name="Sarate P."/>
            <person name="Gangsoo J."/>
            <person name="Sialana F."/>
            <person name="Bilban M."/>
            <person name="Lubec G."/>
        </authorList>
    </citation>
    <scope>NUCLEOTIDE SEQUENCE</scope>
    <source>
        <tissue evidence="2">Skin</tissue>
    </source>
</reference>
<evidence type="ECO:0000313" key="2">
    <source>
        <dbReference type="EMBL" id="CEK65469.1"/>
    </source>
</evidence>
<feature type="non-terminal residue" evidence="2">
    <location>
        <position position="124"/>
    </location>
</feature>
<dbReference type="EMBL" id="HACG01018604">
    <property type="protein sequence ID" value="CEK65469.1"/>
    <property type="molecule type" value="Transcribed_RNA"/>
</dbReference>
<dbReference type="AlphaFoldDB" id="A0A0B6ZA64"/>
<feature type="region of interest" description="Disordered" evidence="1">
    <location>
        <begin position="12"/>
        <end position="31"/>
    </location>
</feature>
<gene>
    <name evidence="2" type="primary">ORF55123</name>
</gene>
<protein>
    <submittedName>
        <fullName evidence="2">Uncharacterized protein</fullName>
    </submittedName>
</protein>
<name>A0A0B6ZA64_9EUPU</name>